<keyword evidence="6 10" id="KW-0010">Activator</keyword>
<dbReference type="InterPro" id="IPR009244">
    <property type="entry name" value="Mediatior_Med7"/>
</dbReference>
<evidence type="ECO:0000313" key="11">
    <source>
        <dbReference type="EMBL" id="RPB16814.1"/>
    </source>
</evidence>
<dbReference type="Gene3D" id="6.10.140.200">
    <property type="match status" value="1"/>
</dbReference>
<dbReference type="Gene3D" id="6.10.140.1520">
    <property type="match status" value="1"/>
</dbReference>
<keyword evidence="12" id="KW-1185">Reference proteome</keyword>
<protein>
    <recommendedName>
        <fullName evidence="4 10">Mediator of RNA polymerase II transcription subunit 7</fullName>
    </recommendedName>
</protein>
<evidence type="ECO:0000313" key="12">
    <source>
        <dbReference type="Proteomes" id="UP000277580"/>
    </source>
</evidence>
<reference evidence="11 12" key="1">
    <citation type="journal article" date="2018" name="Nat. Ecol. Evol.">
        <title>Pezizomycetes genomes reveal the molecular basis of ectomycorrhizal truffle lifestyle.</title>
        <authorList>
            <person name="Murat C."/>
            <person name="Payen T."/>
            <person name="Noel B."/>
            <person name="Kuo A."/>
            <person name="Morin E."/>
            <person name="Chen J."/>
            <person name="Kohler A."/>
            <person name="Krizsan K."/>
            <person name="Balestrini R."/>
            <person name="Da Silva C."/>
            <person name="Montanini B."/>
            <person name="Hainaut M."/>
            <person name="Levati E."/>
            <person name="Barry K.W."/>
            <person name="Belfiori B."/>
            <person name="Cichocki N."/>
            <person name="Clum A."/>
            <person name="Dockter R.B."/>
            <person name="Fauchery L."/>
            <person name="Guy J."/>
            <person name="Iotti M."/>
            <person name="Le Tacon F."/>
            <person name="Lindquist E.A."/>
            <person name="Lipzen A."/>
            <person name="Malagnac F."/>
            <person name="Mello A."/>
            <person name="Molinier V."/>
            <person name="Miyauchi S."/>
            <person name="Poulain J."/>
            <person name="Riccioni C."/>
            <person name="Rubini A."/>
            <person name="Sitrit Y."/>
            <person name="Splivallo R."/>
            <person name="Traeger S."/>
            <person name="Wang M."/>
            <person name="Zifcakova L."/>
            <person name="Wipf D."/>
            <person name="Zambonelli A."/>
            <person name="Paolocci F."/>
            <person name="Nowrousian M."/>
            <person name="Ottonello S."/>
            <person name="Baldrian P."/>
            <person name="Spatafora J.W."/>
            <person name="Henrissat B."/>
            <person name="Nagy L.G."/>
            <person name="Aury J.M."/>
            <person name="Wincker P."/>
            <person name="Grigoriev I.V."/>
            <person name="Bonfante P."/>
            <person name="Martin F.M."/>
        </authorList>
    </citation>
    <scope>NUCLEOTIDE SEQUENCE [LARGE SCALE GENOMIC DNA]</scope>
    <source>
        <strain evidence="11 12">CCBAS932</strain>
    </source>
</reference>
<proteinExistence type="inferred from homology"/>
<dbReference type="OrthoDB" id="10253553at2759"/>
<evidence type="ECO:0000256" key="2">
    <source>
        <dbReference type="ARBA" id="ARBA00009994"/>
    </source>
</evidence>
<dbReference type="InterPro" id="IPR037212">
    <property type="entry name" value="Med7/Med21-like"/>
</dbReference>
<dbReference type="Pfam" id="PF05983">
    <property type="entry name" value="Med7"/>
    <property type="match status" value="1"/>
</dbReference>
<comment type="function">
    <text evidence="9">Component of the Mediator complex, a coactivator involved in the regulated transcription of nearly all RNA polymerase II-dependent genes. Mediator functions as a bridge to convey information from gene-specific regulatory proteins to the basal RNA polymerase II transcription machinery. Mediator is recruited to promoters by direct interactions with regulatory proteins and serves as a scaffold for the assembly of a functional preinitiation complex with RNA polymerase II and the general transcription factors.</text>
</comment>
<dbReference type="FunCoup" id="A0A3N4L1X7">
    <property type="interactions" value="724"/>
</dbReference>
<keyword evidence="7 10" id="KW-0804">Transcription</keyword>
<evidence type="ECO:0000256" key="8">
    <source>
        <dbReference type="ARBA" id="ARBA00023242"/>
    </source>
</evidence>
<dbReference type="PANTHER" id="PTHR21428">
    <property type="entry name" value="MEDIATOR OF RNA POLYMERASE II TRANSCRIPTION SUBUNIT 7"/>
    <property type="match status" value="1"/>
</dbReference>
<dbReference type="GO" id="GO:0070847">
    <property type="term" value="C:core mediator complex"/>
    <property type="evidence" value="ECO:0007669"/>
    <property type="project" value="TreeGrafter"/>
</dbReference>
<evidence type="ECO:0000256" key="4">
    <source>
        <dbReference type="ARBA" id="ARBA00020631"/>
    </source>
</evidence>
<dbReference type="Proteomes" id="UP000277580">
    <property type="component" value="Unassembled WGS sequence"/>
</dbReference>
<evidence type="ECO:0000256" key="1">
    <source>
        <dbReference type="ARBA" id="ARBA00004123"/>
    </source>
</evidence>
<dbReference type="PANTHER" id="PTHR21428:SF11">
    <property type="entry name" value="MEDIATOR OF RNA POLYMERASE II TRANSCRIPTION SUBUNIT 7"/>
    <property type="match status" value="1"/>
</dbReference>
<dbReference type="EMBL" id="ML119107">
    <property type="protein sequence ID" value="RPB16814.1"/>
    <property type="molecule type" value="Genomic_DNA"/>
</dbReference>
<evidence type="ECO:0000256" key="5">
    <source>
        <dbReference type="ARBA" id="ARBA00023015"/>
    </source>
</evidence>
<dbReference type="GO" id="GO:0003712">
    <property type="term" value="F:transcription coregulator activity"/>
    <property type="evidence" value="ECO:0007669"/>
    <property type="project" value="InterPro"/>
</dbReference>
<gene>
    <name evidence="11" type="ORF">P167DRAFT_516012</name>
</gene>
<dbReference type="STRING" id="1392247.A0A3N4L1X7"/>
<evidence type="ECO:0000256" key="10">
    <source>
        <dbReference type="RuleBase" id="RU364060"/>
    </source>
</evidence>
<comment type="similarity">
    <text evidence="2 10">Belongs to the Mediator complex subunit 7 family.</text>
</comment>
<dbReference type="InterPro" id="IPR044888">
    <property type="entry name" value="Mediatior_Med7_sf"/>
</dbReference>
<name>A0A3N4L1X7_9PEZI</name>
<accession>A0A3N4L1X7</accession>
<keyword evidence="5 10" id="KW-0805">Transcription regulation</keyword>
<comment type="subunit">
    <text evidence="3 10">Component of the Mediator complex.</text>
</comment>
<evidence type="ECO:0000256" key="6">
    <source>
        <dbReference type="ARBA" id="ARBA00023159"/>
    </source>
</evidence>
<keyword evidence="8 10" id="KW-0539">Nucleus</keyword>
<dbReference type="InParanoid" id="A0A3N4L1X7"/>
<dbReference type="AlphaFoldDB" id="A0A3N4L1X7"/>
<evidence type="ECO:0000256" key="7">
    <source>
        <dbReference type="ARBA" id="ARBA00023163"/>
    </source>
</evidence>
<organism evidence="11 12">
    <name type="scientific">Morchella conica CCBAS932</name>
    <dbReference type="NCBI Taxonomy" id="1392247"/>
    <lineage>
        <taxon>Eukaryota</taxon>
        <taxon>Fungi</taxon>
        <taxon>Dikarya</taxon>
        <taxon>Ascomycota</taxon>
        <taxon>Pezizomycotina</taxon>
        <taxon>Pezizomycetes</taxon>
        <taxon>Pezizales</taxon>
        <taxon>Morchellaceae</taxon>
        <taxon>Morchella</taxon>
    </lineage>
</organism>
<evidence type="ECO:0000256" key="9">
    <source>
        <dbReference type="ARBA" id="ARBA00025687"/>
    </source>
</evidence>
<evidence type="ECO:0000256" key="3">
    <source>
        <dbReference type="ARBA" id="ARBA00011837"/>
    </source>
</evidence>
<dbReference type="GO" id="GO:0016592">
    <property type="term" value="C:mediator complex"/>
    <property type="evidence" value="ECO:0007669"/>
    <property type="project" value="InterPro"/>
</dbReference>
<dbReference type="GO" id="GO:0006357">
    <property type="term" value="P:regulation of transcription by RNA polymerase II"/>
    <property type="evidence" value="ECO:0007669"/>
    <property type="project" value="InterPro"/>
</dbReference>
<comment type="subcellular location">
    <subcellularLocation>
        <location evidence="1 10">Nucleus</location>
    </subcellularLocation>
</comment>
<dbReference type="SUPFAM" id="SSF140718">
    <property type="entry name" value="Mediator hinge subcomplex-like"/>
    <property type="match status" value="1"/>
</dbReference>
<sequence length="261" mass="28550">MAEQPPGALSAAFPPPPTFFTHFTPENLAALKELRGADGALPPMEQLPEELKCLVPPPLLEGGYRAFGETWTLPEIYPSLAQSGIQQLYPDPTTSTTSTTTTTTVATASANANGKAGTPSFDRTLELRRLSQSLLLNYLELVGVMGIAPEQFHEKTAALETILFNMHHLINEYRPHQARETLCLRMEEQLEKIRHETEENRRVVGQIEEVLAGLAGVGERAEALVGGVVGARKGKESGEERRERAVARDREAWRMLGLGGA</sequence>